<dbReference type="InterPro" id="IPR000086">
    <property type="entry name" value="NUDIX_hydrolase_dom"/>
</dbReference>
<dbReference type="PANTHER" id="PTHR21340">
    <property type="entry name" value="DIADENOSINE 5,5-P1,P4-TETRAPHOSPHATE PYROPHOSPHOHYDROLASE MUTT"/>
    <property type="match status" value="1"/>
</dbReference>
<dbReference type="AlphaFoldDB" id="A0A521B718"/>
<dbReference type="InterPro" id="IPR051325">
    <property type="entry name" value="Nudix_hydrolase_domain"/>
</dbReference>
<reference evidence="4 5" key="1">
    <citation type="submission" date="2017-05" db="EMBL/GenBank/DDBJ databases">
        <authorList>
            <person name="Varghese N."/>
            <person name="Submissions S."/>
        </authorList>
    </citation>
    <scope>NUCLEOTIDE SEQUENCE [LARGE SCALE GENOMIC DNA]</scope>
    <source>
        <strain evidence="4 5">DSM 21985</strain>
    </source>
</reference>
<organism evidence="4 5">
    <name type="scientific">Gracilimonas mengyeensis</name>
    <dbReference type="NCBI Taxonomy" id="1302730"/>
    <lineage>
        <taxon>Bacteria</taxon>
        <taxon>Pseudomonadati</taxon>
        <taxon>Balneolota</taxon>
        <taxon>Balneolia</taxon>
        <taxon>Balneolales</taxon>
        <taxon>Balneolaceae</taxon>
        <taxon>Gracilimonas</taxon>
    </lineage>
</organism>
<dbReference type="RefSeq" id="WP_185957147.1">
    <property type="nucleotide sequence ID" value="NZ_FXTP01000002.1"/>
</dbReference>
<dbReference type="PRINTS" id="PR00502">
    <property type="entry name" value="NUDIXFAMILY"/>
</dbReference>
<dbReference type="InterPro" id="IPR020476">
    <property type="entry name" value="Nudix_hydrolase"/>
</dbReference>
<dbReference type="InterPro" id="IPR020084">
    <property type="entry name" value="NUDIX_hydrolase_CS"/>
</dbReference>
<evidence type="ECO:0000256" key="1">
    <source>
        <dbReference type="ARBA" id="ARBA00022801"/>
    </source>
</evidence>
<dbReference type="InterPro" id="IPR015797">
    <property type="entry name" value="NUDIX_hydrolase-like_dom_sf"/>
</dbReference>
<dbReference type="Pfam" id="PF00293">
    <property type="entry name" value="NUDIX"/>
    <property type="match status" value="1"/>
</dbReference>
<dbReference type="PROSITE" id="PS51462">
    <property type="entry name" value="NUDIX"/>
    <property type="match status" value="1"/>
</dbReference>
<dbReference type="PANTHER" id="PTHR21340:SF0">
    <property type="entry name" value="BIS(5'-NUCLEOSYL)-TETRAPHOSPHATASE [ASYMMETRICAL]"/>
    <property type="match status" value="1"/>
</dbReference>
<evidence type="ECO:0000259" key="3">
    <source>
        <dbReference type="PROSITE" id="PS51462"/>
    </source>
</evidence>
<name>A0A521B718_9BACT</name>
<dbReference type="Proteomes" id="UP000317557">
    <property type="component" value="Unassembled WGS sequence"/>
</dbReference>
<dbReference type="GO" id="GO:0006167">
    <property type="term" value="P:AMP biosynthetic process"/>
    <property type="evidence" value="ECO:0007669"/>
    <property type="project" value="TreeGrafter"/>
</dbReference>
<comment type="similarity">
    <text evidence="2">Belongs to the Nudix hydrolase family.</text>
</comment>
<dbReference type="GO" id="GO:0004081">
    <property type="term" value="F:bis(5'-nucleosyl)-tetraphosphatase (asymmetrical) activity"/>
    <property type="evidence" value="ECO:0007669"/>
    <property type="project" value="TreeGrafter"/>
</dbReference>
<sequence>MPDQTDIQPVEAAGGVVFRQVTDTRDPHVLMIFRNGVWDLPKGKLEPSESVAQCAVREVAEEVGCALPCIVAKTGTTYHEYSEKGNQIGKTTHWFTMILTGQNTSFEPQENEGITKVQWVPLSEAIEKAGFKNLKEILITFREQIVK</sequence>
<dbReference type="EMBL" id="FXTP01000002">
    <property type="protein sequence ID" value="SMO42888.1"/>
    <property type="molecule type" value="Genomic_DNA"/>
</dbReference>
<evidence type="ECO:0000313" key="4">
    <source>
        <dbReference type="EMBL" id="SMO42888.1"/>
    </source>
</evidence>
<proteinExistence type="inferred from homology"/>
<keyword evidence="1 2" id="KW-0378">Hydrolase</keyword>
<evidence type="ECO:0000313" key="5">
    <source>
        <dbReference type="Proteomes" id="UP000317557"/>
    </source>
</evidence>
<keyword evidence="5" id="KW-1185">Reference proteome</keyword>
<accession>A0A521B718</accession>
<dbReference type="CDD" id="cd03673">
    <property type="entry name" value="NUDIX_Ap6A_hydrolase"/>
    <property type="match status" value="1"/>
</dbReference>
<evidence type="ECO:0000256" key="2">
    <source>
        <dbReference type="RuleBase" id="RU003476"/>
    </source>
</evidence>
<dbReference type="PROSITE" id="PS00893">
    <property type="entry name" value="NUDIX_BOX"/>
    <property type="match status" value="1"/>
</dbReference>
<protein>
    <submittedName>
        <fullName evidence="4">8-oxo-dGTP pyrophosphatase MutT, NUDIX family</fullName>
    </submittedName>
</protein>
<dbReference type="SUPFAM" id="SSF55811">
    <property type="entry name" value="Nudix"/>
    <property type="match status" value="1"/>
</dbReference>
<gene>
    <name evidence="4" type="ORF">SAMN06265219_10278</name>
</gene>
<feature type="domain" description="Nudix hydrolase" evidence="3">
    <location>
        <begin position="8"/>
        <end position="143"/>
    </location>
</feature>
<dbReference type="GO" id="GO:0006754">
    <property type="term" value="P:ATP biosynthetic process"/>
    <property type="evidence" value="ECO:0007669"/>
    <property type="project" value="TreeGrafter"/>
</dbReference>
<dbReference type="Gene3D" id="3.90.79.10">
    <property type="entry name" value="Nucleoside Triphosphate Pyrophosphohydrolase"/>
    <property type="match status" value="1"/>
</dbReference>